<comment type="caution">
    <text evidence="2">The sequence shown here is derived from an EMBL/GenBank/DDBJ whole genome shotgun (WGS) entry which is preliminary data.</text>
</comment>
<organism evidence="2 3">
    <name type="scientific">Cichlidogyrus casuarinus</name>
    <dbReference type="NCBI Taxonomy" id="1844966"/>
    <lineage>
        <taxon>Eukaryota</taxon>
        <taxon>Metazoa</taxon>
        <taxon>Spiralia</taxon>
        <taxon>Lophotrochozoa</taxon>
        <taxon>Platyhelminthes</taxon>
        <taxon>Monogenea</taxon>
        <taxon>Monopisthocotylea</taxon>
        <taxon>Dactylogyridea</taxon>
        <taxon>Ancyrocephalidae</taxon>
        <taxon>Cichlidogyrus</taxon>
    </lineage>
</organism>
<gene>
    <name evidence="2" type="ORF">Ciccas_005631</name>
</gene>
<evidence type="ECO:0000313" key="2">
    <source>
        <dbReference type="EMBL" id="KAL3315740.1"/>
    </source>
</evidence>
<feature type="chain" id="PRO_5044814707" evidence="1">
    <location>
        <begin position="19"/>
        <end position="63"/>
    </location>
</feature>
<proteinExistence type="predicted"/>
<keyword evidence="3" id="KW-1185">Reference proteome</keyword>
<accession>A0ABD2Q854</accession>
<evidence type="ECO:0000256" key="1">
    <source>
        <dbReference type="SAM" id="SignalP"/>
    </source>
</evidence>
<reference evidence="2 3" key="1">
    <citation type="submission" date="2024-11" db="EMBL/GenBank/DDBJ databases">
        <title>Adaptive evolution of stress response genes in parasites aligns with host niche diversity.</title>
        <authorList>
            <person name="Hahn C."/>
            <person name="Resl P."/>
        </authorList>
    </citation>
    <scope>NUCLEOTIDE SEQUENCE [LARGE SCALE GENOMIC DNA]</scope>
    <source>
        <strain evidence="2">EGGRZ-B1_66</strain>
        <tissue evidence="2">Body</tissue>
    </source>
</reference>
<dbReference type="EMBL" id="JBJKFK010000677">
    <property type="protein sequence ID" value="KAL3315740.1"/>
    <property type="molecule type" value="Genomic_DNA"/>
</dbReference>
<evidence type="ECO:0000313" key="3">
    <source>
        <dbReference type="Proteomes" id="UP001626550"/>
    </source>
</evidence>
<name>A0ABD2Q854_9PLAT</name>
<sequence length="63" mass="7367">MKLVLLLILFFGLSSVLGQHFETDEFKNRRAAIMPRYLDEELADLPIDGRPRRNSQKHAFFFG</sequence>
<keyword evidence="1" id="KW-0732">Signal</keyword>
<dbReference type="Proteomes" id="UP001626550">
    <property type="component" value="Unassembled WGS sequence"/>
</dbReference>
<dbReference type="AlphaFoldDB" id="A0ABD2Q854"/>
<feature type="signal peptide" evidence="1">
    <location>
        <begin position="1"/>
        <end position="18"/>
    </location>
</feature>
<protein>
    <submittedName>
        <fullName evidence="2">Uncharacterized protein</fullName>
    </submittedName>
</protein>